<accession>A0A4R6BNG8</accession>
<dbReference type="SUPFAM" id="SSF53474">
    <property type="entry name" value="alpha/beta-Hydrolases"/>
    <property type="match status" value="1"/>
</dbReference>
<sequence length="239" mass="27657">MRDRMFTRGLVTPYELASTYLKRTVKLGIYLAEDYSALHEHAVVLAFDGQDFSQLGQLHRQYQRLYDERELRRAIIIFIHYPDIETRSNDYHPESTGQNEMIQFVTSELEPFLTEHFMVSDERLAMGDSLSASLALALSLADNRYDQAALFSPMVTDTTLRAVDQLEHQVRYYQVIGNEESAFQLKNGETADFLTPNRALHQAFEEKGIEHVYHEIDGGHTWKTWKPEIASALQYFLTV</sequence>
<gene>
    <name evidence="1" type="ORF">ERX37_04785</name>
</gene>
<dbReference type="InterPro" id="IPR000801">
    <property type="entry name" value="Esterase-like"/>
</dbReference>
<proteinExistence type="predicted"/>
<protein>
    <submittedName>
        <fullName evidence="1">Esterase family protein</fullName>
    </submittedName>
</protein>
<evidence type="ECO:0000313" key="1">
    <source>
        <dbReference type="EMBL" id="TDM03403.1"/>
    </source>
</evidence>
<dbReference type="AlphaFoldDB" id="A0A4R6BNG8"/>
<dbReference type="InterPro" id="IPR029058">
    <property type="entry name" value="AB_hydrolase_fold"/>
</dbReference>
<name>A0A4R6BNG8_9STAP</name>
<evidence type="ECO:0000313" key="2">
    <source>
        <dbReference type="Proteomes" id="UP000295328"/>
    </source>
</evidence>
<dbReference type="Proteomes" id="UP000295328">
    <property type="component" value="Unassembled WGS sequence"/>
</dbReference>
<dbReference type="OrthoDB" id="9803578at2"/>
<dbReference type="PANTHER" id="PTHR48098">
    <property type="entry name" value="ENTEROCHELIN ESTERASE-RELATED"/>
    <property type="match status" value="1"/>
</dbReference>
<reference evidence="1 2" key="1">
    <citation type="submission" date="2019-01" db="EMBL/GenBank/DDBJ databases">
        <title>Draft genome sequences of the type strains of six Macrococcus species.</title>
        <authorList>
            <person name="Mazhar S."/>
            <person name="Altermann E."/>
            <person name="Hill C."/>
            <person name="Mcauliffe O."/>
        </authorList>
    </citation>
    <scope>NUCLEOTIDE SEQUENCE [LARGE SCALE GENOMIC DNA]</scope>
    <source>
        <strain evidence="1 2">CCM4809</strain>
    </source>
</reference>
<dbReference type="PANTHER" id="PTHR48098:SF3">
    <property type="entry name" value="IRON(III) ENTEROBACTIN ESTERASE"/>
    <property type="match status" value="1"/>
</dbReference>
<organism evidence="1 2">
    <name type="scientific">Macrococcus hajekii</name>
    <dbReference type="NCBI Taxonomy" id="198482"/>
    <lineage>
        <taxon>Bacteria</taxon>
        <taxon>Bacillati</taxon>
        <taxon>Bacillota</taxon>
        <taxon>Bacilli</taxon>
        <taxon>Bacillales</taxon>
        <taxon>Staphylococcaceae</taxon>
        <taxon>Macrococcus</taxon>
    </lineage>
</organism>
<keyword evidence="2" id="KW-1185">Reference proteome</keyword>
<dbReference type="Pfam" id="PF00756">
    <property type="entry name" value="Esterase"/>
    <property type="match status" value="1"/>
</dbReference>
<dbReference type="EMBL" id="SCWE01000001">
    <property type="protein sequence ID" value="TDM03403.1"/>
    <property type="molecule type" value="Genomic_DNA"/>
</dbReference>
<dbReference type="InterPro" id="IPR050583">
    <property type="entry name" value="Mycobacterial_A85_antigen"/>
</dbReference>
<comment type="caution">
    <text evidence="1">The sequence shown here is derived from an EMBL/GenBank/DDBJ whole genome shotgun (WGS) entry which is preliminary data.</text>
</comment>
<dbReference type="Gene3D" id="3.40.50.1820">
    <property type="entry name" value="alpha/beta hydrolase"/>
    <property type="match status" value="1"/>
</dbReference>